<comment type="caution">
    <text evidence="1">The sequence shown here is derived from an EMBL/GenBank/DDBJ whole genome shotgun (WGS) entry which is preliminary data.</text>
</comment>
<evidence type="ECO:0000313" key="1">
    <source>
        <dbReference type="EMBL" id="KAK4522803.1"/>
    </source>
</evidence>
<proteinExistence type="predicted"/>
<gene>
    <name evidence="1" type="ORF">GAYE_PCTG30G0693</name>
</gene>
<evidence type="ECO:0008006" key="3">
    <source>
        <dbReference type="Google" id="ProtNLM"/>
    </source>
</evidence>
<reference evidence="1 2" key="1">
    <citation type="submission" date="2022-07" db="EMBL/GenBank/DDBJ databases">
        <title>Genome-wide signatures of adaptation to extreme environments.</title>
        <authorList>
            <person name="Cho C.H."/>
            <person name="Yoon H.S."/>
        </authorList>
    </citation>
    <scope>NUCLEOTIDE SEQUENCE [LARGE SCALE GENOMIC DNA]</scope>
    <source>
        <strain evidence="1 2">108.79 E11</strain>
    </source>
</reference>
<dbReference type="EMBL" id="JANCYU010000008">
    <property type="protein sequence ID" value="KAK4522803.1"/>
    <property type="molecule type" value="Genomic_DNA"/>
</dbReference>
<dbReference type="AlphaFoldDB" id="A0AAV9I6U6"/>
<keyword evidence="2" id="KW-1185">Reference proteome</keyword>
<organism evidence="1 2">
    <name type="scientific">Galdieria yellowstonensis</name>
    <dbReference type="NCBI Taxonomy" id="3028027"/>
    <lineage>
        <taxon>Eukaryota</taxon>
        <taxon>Rhodophyta</taxon>
        <taxon>Bangiophyceae</taxon>
        <taxon>Galdieriales</taxon>
        <taxon>Galdieriaceae</taxon>
        <taxon>Galdieria</taxon>
    </lineage>
</organism>
<protein>
    <recommendedName>
        <fullName evidence="3">Cyanobacterial aminoacyl-tRNA synthetase CAAD domain-containing protein</fullName>
    </recommendedName>
</protein>
<dbReference type="Proteomes" id="UP001300502">
    <property type="component" value="Unassembled WGS sequence"/>
</dbReference>
<sequence length="110" mass="12671">MDLIFPFVSQLAVNSLEAIWLLSSQLLTYLSNKQVSNPKFQKKLVTLIVAIWVLLRVIAVVPLLPEALELTGLVASVVVFYRYQREKGVQEQVAFYVEQVKTLLQQYFRQ</sequence>
<name>A0AAV9I6U6_9RHOD</name>
<evidence type="ECO:0000313" key="2">
    <source>
        <dbReference type="Proteomes" id="UP001300502"/>
    </source>
</evidence>
<accession>A0AAV9I6U6</accession>